<dbReference type="GO" id="GO:0006508">
    <property type="term" value="P:proteolysis"/>
    <property type="evidence" value="ECO:0007669"/>
    <property type="project" value="UniProtKB-KW"/>
</dbReference>
<keyword evidence="1" id="KW-0472">Membrane</keyword>
<protein>
    <submittedName>
        <fullName evidence="3">Putative inactive ATP-dependent zinc metalloprotease FTSHI 3, chloroplastic</fullName>
    </submittedName>
</protein>
<dbReference type="Gene3D" id="1.10.8.60">
    <property type="match status" value="1"/>
</dbReference>
<comment type="caution">
    <text evidence="3">The sequence shown here is derived from an EMBL/GenBank/DDBJ whole genome shotgun (WGS) entry which is preliminary data.</text>
</comment>
<dbReference type="GO" id="GO:0016887">
    <property type="term" value="F:ATP hydrolysis activity"/>
    <property type="evidence" value="ECO:0007669"/>
    <property type="project" value="InterPro"/>
</dbReference>
<proteinExistence type="predicted"/>
<dbReference type="STRING" id="35608.A0A2U1N388"/>
<dbReference type="GO" id="GO:0009535">
    <property type="term" value="C:chloroplast thylakoid membrane"/>
    <property type="evidence" value="ECO:0007669"/>
    <property type="project" value="TreeGrafter"/>
</dbReference>
<dbReference type="InterPro" id="IPR003959">
    <property type="entry name" value="ATPase_AAA_core"/>
</dbReference>
<dbReference type="OrthoDB" id="27435at2759"/>
<dbReference type="AlphaFoldDB" id="A0A2U1N388"/>
<keyword evidence="1" id="KW-1133">Transmembrane helix</keyword>
<dbReference type="Gene3D" id="3.40.50.300">
    <property type="entry name" value="P-loop containing nucleotide triphosphate hydrolases"/>
    <property type="match status" value="1"/>
</dbReference>
<dbReference type="GO" id="GO:0008237">
    <property type="term" value="F:metallopeptidase activity"/>
    <property type="evidence" value="ECO:0007669"/>
    <property type="project" value="UniProtKB-KW"/>
</dbReference>
<dbReference type="GO" id="GO:0005524">
    <property type="term" value="F:ATP binding"/>
    <property type="evidence" value="ECO:0007669"/>
    <property type="project" value="InterPro"/>
</dbReference>
<evidence type="ECO:0000259" key="2">
    <source>
        <dbReference type="SMART" id="SM00382"/>
    </source>
</evidence>
<dbReference type="EMBL" id="PKPP01003735">
    <property type="protein sequence ID" value="PWA67936.1"/>
    <property type="molecule type" value="Genomic_DNA"/>
</dbReference>
<keyword evidence="1" id="KW-0812">Transmembrane</keyword>
<dbReference type="SMART" id="SM00382">
    <property type="entry name" value="AAA"/>
    <property type="match status" value="1"/>
</dbReference>
<sequence>MKLYNEFVGVIIDNFNIMHVPFLQNPTSTSFRCCCSKEETFVEIITGSDKGAWKQFVPNLQTQFIWMLFFRPIMGVLSAISKLIPTCIYVSFILYVDKLKLRYGSKKEKPMNISFADLLGVDATIRKFRYMITILKGKTVENRLLPTGIIFYGPPGAGKHTFVHALARETNVSFFPVSALDIKRGDVRIEKLFDEARACSPSIVYIRYVDTFAKRRDCESNPALVQLLTEMEKCKDNGSVVIVMIAPDYPENLDPILLDSYMFLDEAHLSYPDEDSRRKIIGLHLKRVLREEDKEAICDIVASLTPGLNWRELRTFATICYMYAASRGDAYVTMDDVFQALEKINNNAFSNLDKPMAQESMRRRVESIAFGSQK</sequence>
<feature type="domain" description="AAA+ ATPase" evidence="2">
    <location>
        <begin position="145"/>
        <end position="273"/>
    </location>
</feature>
<dbReference type="PANTHER" id="PTHR23076">
    <property type="entry name" value="METALLOPROTEASE M41 FTSH"/>
    <property type="match status" value="1"/>
</dbReference>
<dbReference type="Pfam" id="PF00004">
    <property type="entry name" value="AAA"/>
    <property type="match status" value="1"/>
</dbReference>
<evidence type="ECO:0000313" key="3">
    <source>
        <dbReference type="EMBL" id="PWA67936.1"/>
    </source>
</evidence>
<organism evidence="3 4">
    <name type="scientific">Artemisia annua</name>
    <name type="common">Sweet wormwood</name>
    <dbReference type="NCBI Taxonomy" id="35608"/>
    <lineage>
        <taxon>Eukaryota</taxon>
        <taxon>Viridiplantae</taxon>
        <taxon>Streptophyta</taxon>
        <taxon>Embryophyta</taxon>
        <taxon>Tracheophyta</taxon>
        <taxon>Spermatophyta</taxon>
        <taxon>Magnoliopsida</taxon>
        <taxon>eudicotyledons</taxon>
        <taxon>Gunneridae</taxon>
        <taxon>Pentapetalae</taxon>
        <taxon>asterids</taxon>
        <taxon>campanulids</taxon>
        <taxon>Asterales</taxon>
        <taxon>Asteraceae</taxon>
        <taxon>Asteroideae</taxon>
        <taxon>Anthemideae</taxon>
        <taxon>Artemisiinae</taxon>
        <taxon>Artemisia</taxon>
    </lineage>
</organism>
<evidence type="ECO:0000256" key="1">
    <source>
        <dbReference type="SAM" id="Phobius"/>
    </source>
</evidence>
<dbReference type="Proteomes" id="UP000245207">
    <property type="component" value="Unassembled WGS sequence"/>
</dbReference>
<dbReference type="GO" id="GO:0004176">
    <property type="term" value="F:ATP-dependent peptidase activity"/>
    <property type="evidence" value="ECO:0007669"/>
    <property type="project" value="TreeGrafter"/>
</dbReference>
<dbReference type="InterPro" id="IPR027417">
    <property type="entry name" value="P-loop_NTPase"/>
</dbReference>
<keyword evidence="3" id="KW-0378">Hydrolase</keyword>
<dbReference type="InterPro" id="IPR003593">
    <property type="entry name" value="AAA+_ATPase"/>
</dbReference>
<evidence type="ECO:0000313" key="4">
    <source>
        <dbReference type="Proteomes" id="UP000245207"/>
    </source>
</evidence>
<dbReference type="PANTHER" id="PTHR23076:SF110">
    <property type="entry name" value="INACTIVE ATP-DEPENDENT ZINC METALLOPROTEASE FTSHI 3, CHLOROPLASTIC-RELATED"/>
    <property type="match status" value="1"/>
</dbReference>
<feature type="transmembrane region" description="Helical" evidence="1">
    <location>
        <begin position="73"/>
        <end position="96"/>
    </location>
</feature>
<gene>
    <name evidence="3" type="ORF">CTI12_AA313620</name>
</gene>
<dbReference type="SUPFAM" id="SSF52540">
    <property type="entry name" value="P-loop containing nucleoside triphosphate hydrolases"/>
    <property type="match status" value="1"/>
</dbReference>
<keyword evidence="3" id="KW-0482">Metalloprotease</keyword>
<accession>A0A2U1N388</accession>
<keyword evidence="3" id="KW-0645">Protease</keyword>
<keyword evidence="4" id="KW-1185">Reference proteome</keyword>
<name>A0A2U1N388_ARTAN</name>
<reference evidence="3 4" key="1">
    <citation type="journal article" date="2018" name="Mol. Plant">
        <title>The genome of Artemisia annua provides insight into the evolution of Asteraceae family and artemisinin biosynthesis.</title>
        <authorList>
            <person name="Shen Q."/>
            <person name="Zhang L."/>
            <person name="Liao Z."/>
            <person name="Wang S."/>
            <person name="Yan T."/>
            <person name="Shi P."/>
            <person name="Liu M."/>
            <person name="Fu X."/>
            <person name="Pan Q."/>
            <person name="Wang Y."/>
            <person name="Lv Z."/>
            <person name="Lu X."/>
            <person name="Zhang F."/>
            <person name="Jiang W."/>
            <person name="Ma Y."/>
            <person name="Chen M."/>
            <person name="Hao X."/>
            <person name="Li L."/>
            <person name="Tang Y."/>
            <person name="Lv G."/>
            <person name="Zhou Y."/>
            <person name="Sun X."/>
            <person name="Brodelius P.E."/>
            <person name="Rose J.K.C."/>
            <person name="Tang K."/>
        </authorList>
    </citation>
    <scope>NUCLEOTIDE SEQUENCE [LARGE SCALE GENOMIC DNA]</scope>
    <source>
        <strain evidence="4">cv. Huhao1</strain>
        <tissue evidence="3">Leaf</tissue>
    </source>
</reference>